<dbReference type="PANTHER" id="PTHR48022:SF3">
    <property type="entry name" value="HEXOSE TRANSPORTER PROTEIN (AFU_ORTHOLOGUE AFUA_8G04480)-RELATED"/>
    <property type="match status" value="1"/>
</dbReference>
<dbReference type="InterPro" id="IPR005828">
    <property type="entry name" value="MFS_sugar_transport-like"/>
</dbReference>
<evidence type="ECO:0000259" key="8">
    <source>
        <dbReference type="PROSITE" id="PS50850"/>
    </source>
</evidence>
<feature type="transmembrane region" description="Helical" evidence="7">
    <location>
        <begin position="110"/>
        <end position="128"/>
    </location>
</feature>
<feature type="transmembrane region" description="Helical" evidence="7">
    <location>
        <begin position="201"/>
        <end position="220"/>
    </location>
</feature>
<dbReference type="EMBL" id="JQGA01000011">
    <property type="protein sequence ID" value="KGO78267.1"/>
    <property type="molecule type" value="Genomic_DNA"/>
</dbReference>
<feature type="transmembrane region" description="Helical" evidence="7">
    <location>
        <begin position="79"/>
        <end position="98"/>
    </location>
</feature>
<dbReference type="OMA" id="YHAAGDE"/>
<comment type="caution">
    <text evidence="9">The sequence shown here is derived from an EMBL/GenBank/DDBJ whole genome shotgun (WGS) entry which is preliminary data.</text>
</comment>
<dbReference type="FunFam" id="1.20.1250.20:FF:000134">
    <property type="entry name" value="MFS sugar transporter protein"/>
    <property type="match status" value="1"/>
</dbReference>
<feature type="transmembrane region" description="Helical" evidence="7">
    <location>
        <begin position="356"/>
        <end position="380"/>
    </location>
</feature>
<dbReference type="SUPFAM" id="SSF103473">
    <property type="entry name" value="MFS general substrate transporter"/>
    <property type="match status" value="1"/>
</dbReference>
<dbReference type="InterPro" id="IPR020846">
    <property type="entry name" value="MFS_dom"/>
</dbReference>
<protein>
    <submittedName>
        <fullName evidence="9">Major facilitator superfamily domain, general substrate transporter</fullName>
    </submittedName>
</protein>
<dbReference type="GO" id="GO:0005351">
    <property type="term" value="F:carbohydrate:proton symporter activity"/>
    <property type="evidence" value="ECO:0007669"/>
    <property type="project" value="TreeGrafter"/>
</dbReference>
<keyword evidence="4 7" id="KW-0812">Transmembrane</keyword>
<evidence type="ECO:0000256" key="4">
    <source>
        <dbReference type="ARBA" id="ARBA00022692"/>
    </source>
</evidence>
<reference evidence="9 10" key="1">
    <citation type="journal article" date="2015" name="Mol. Plant Microbe Interact.">
        <title>Genome, transcriptome, and functional analyses of Penicillium expansum provide new insights into secondary metabolism and pathogenicity.</title>
        <authorList>
            <person name="Ballester A.R."/>
            <person name="Marcet-Houben M."/>
            <person name="Levin E."/>
            <person name="Sela N."/>
            <person name="Selma-Lazaro C."/>
            <person name="Carmona L."/>
            <person name="Wisniewski M."/>
            <person name="Droby S."/>
            <person name="Gonzalez-Candelas L."/>
            <person name="Gabaldon T."/>
        </authorList>
    </citation>
    <scope>NUCLEOTIDE SEQUENCE [LARGE SCALE GENOMIC DNA]</scope>
    <source>
        <strain evidence="9 10">PHI-1</strain>
    </source>
</reference>
<evidence type="ECO:0000313" key="10">
    <source>
        <dbReference type="Proteomes" id="UP000030104"/>
    </source>
</evidence>
<dbReference type="PROSITE" id="PS00216">
    <property type="entry name" value="SUGAR_TRANSPORT_1"/>
    <property type="match status" value="1"/>
</dbReference>
<comment type="subcellular location">
    <subcellularLocation>
        <location evidence="1">Membrane</location>
        <topology evidence="1">Multi-pass membrane protein</topology>
    </subcellularLocation>
</comment>
<dbReference type="InterPro" id="IPR005829">
    <property type="entry name" value="Sugar_transporter_CS"/>
</dbReference>
<gene>
    <name evidence="9" type="ORF">PITC_058840</name>
</gene>
<keyword evidence="6 7" id="KW-0472">Membrane</keyword>
<feature type="domain" description="Major facilitator superfamily (MFS) profile" evidence="8">
    <location>
        <begin position="41"/>
        <end position="484"/>
    </location>
</feature>
<comment type="similarity">
    <text evidence="2">Belongs to the major facilitator superfamily. Sugar transporter (TC 2.A.1.1) family.</text>
</comment>
<evidence type="ECO:0000256" key="5">
    <source>
        <dbReference type="ARBA" id="ARBA00022989"/>
    </source>
</evidence>
<dbReference type="InterPro" id="IPR050360">
    <property type="entry name" value="MFS_Sugar_Transporters"/>
</dbReference>
<feature type="transmembrane region" description="Helical" evidence="7">
    <location>
        <begin position="386"/>
        <end position="410"/>
    </location>
</feature>
<dbReference type="Pfam" id="PF00083">
    <property type="entry name" value="Sugar_tr"/>
    <property type="match status" value="1"/>
</dbReference>
<evidence type="ECO:0000313" key="9">
    <source>
        <dbReference type="EMBL" id="KGO78267.1"/>
    </source>
</evidence>
<dbReference type="STRING" id="40296.A0A0A2LDT5"/>
<feature type="transmembrane region" description="Helical" evidence="7">
    <location>
        <begin position="134"/>
        <end position="156"/>
    </location>
</feature>
<feature type="transmembrane region" description="Helical" evidence="7">
    <location>
        <begin position="431"/>
        <end position="449"/>
    </location>
</feature>
<dbReference type="Proteomes" id="UP000030104">
    <property type="component" value="Unassembled WGS sequence"/>
</dbReference>
<keyword evidence="3" id="KW-0813">Transport</keyword>
<feature type="transmembrane region" description="Helical" evidence="7">
    <location>
        <begin position="290"/>
        <end position="316"/>
    </location>
</feature>
<evidence type="ECO:0000256" key="2">
    <source>
        <dbReference type="ARBA" id="ARBA00010992"/>
    </source>
</evidence>
<dbReference type="InterPro" id="IPR036259">
    <property type="entry name" value="MFS_trans_sf"/>
</dbReference>
<dbReference type="GO" id="GO:0016020">
    <property type="term" value="C:membrane"/>
    <property type="evidence" value="ECO:0007669"/>
    <property type="project" value="UniProtKB-SubCell"/>
</dbReference>
<dbReference type="OrthoDB" id="6133115at2759"/>
<sequence length="530" mass="57928">MGANPTESPSNSASEDPLTAVLPSHGIPWWKQGHLLRLNLIILSLVLYSSANGYDGSLMNGLEALDQWKTFMDHPAGAWLGWINAIYWLGCGVGYPTAAWISNRYGRKPGIYGGYIFLILGSVLQTAAPNHTSFLLARLFLGFASAMFGNAAPLLINEIAYPTHRGLLNCFFMSGWYIGGTVAAWVVFASRTYSSSWSWRLPSLLQALVPLVALPGFFFAPESPRWLISVDREEEALAILIKHHAAGDASSALVNYEFQQIVSTIRAEKEASSTGSYAEMFKTPGNRRRLMISVSLGLFAQWVGNGVISYYLALILTSIGVTKVRDQTLISACLQMWDLVFAAIGSVLIDRLGRRPLFLSAAVIMFVSYVLVTALSGSFANTGNSATGAAVIPFLFIFFAGYCVSLQSVASTPFLTSYPCEIWPFRLRSRGLTVTWLGSIVGMFFNTFVNPIALSAIAWKYYIVFIVVLIAFGFTAYFFYPETKGYSLEEIAVIFDGPDALVGSGGEQKTPMGILDDSKTNSSTVHNEMV</sequence>
<feature type="transmembrane region" description="Helical" evidence="7">
    <location>
        <begin position="168"/>
        <end position="189"/>
    </location>
</feature>
<name>A0A0A2LDT5_PENIT</name>
<feature type="transmembrane region" description="Helical" evidence="7">
    <location>
        <begin position="328"/>
        <end position="349"/>
    </location>
</feature>
<proteinExistence type="inferred from homology"/>
<dbReference type="Gene3D" id="1.20.1250.20">
    <property type="entry name" value="MFS general substrate transporter like domains"/>
    <property type="match status" value="1"/>
</dbReference>
<dbReference type="PhylomeDB" id="A0A0A2LDT5"/>
<accession>A0A0A2LDT5</accession>
<dbReference type="PROSITE" id="PS50850">
    <property type="entry name" value="MFS"/>
    <property type="match status" value="1"/>
</dbReference>
<dbReference type="AlphaFoldDB" id="A0A0A2LDT5"/>
<evidence type="ECO:0000256" key="7">
    <source>
        <dbReference type="SAM" id="Phobius"/>
    </source>
</evidence>
<dbReference type="PANTHER" id="PTHR48022">
    <property type="entry name" value="PLASTIDIC GLUCOSE TRANSPORTER 4"/>
    <property type="match status" value="1"/>
</dbReference>
<keyword evidence="5 7" id="KW-1133">Transmembrane helix</keyword>
<organism evidence="9 10">
    <name type="scientific">Penicillium italicum</name>
    <name type="common">Blue mold</name>
    <dbReference type="NCBI Taxonomy" id="40296"/>
    <lineage>
        <taxon>Eukaryota</taxon>
        <taxon>Fungi</taxon>
        <taxon>Dikarya</taxon>
        <taxon>Ascomycota</taxon>
        <taxon>Pezizomycotina</taxon>
        <taxon>Eurotiomycetes</taxon>
        <taxon>Eurotiomycetidae</taxon>
        <taxon>Eurotiales</taxon>
        <taxon>Aspergillaceae</taxon>
        <taxon>Penicillium</taxon>
    </lineage>
</organism>
<evidence type="ECO:0000256" key="6">
    <source>
        <dbReference type="ARBA" id="ARBA00023136"/>
    </source>
</evidence>
<dbReference type="HOGENOM" id="CLU_001265_30_13_1"/>
<evidence type="ECO:0000256" key="3">
    <source>
        <dbReference type="ARBA" id="ARBA00022448"/>
    </source>
</evidence>
<keyword evidence="10" id="KW-1185">Reference proteome</keyword>
<feature type="transmembrane region" description="Helical" evidence="7">
    <location>
        <begin position="461"/>
        <end position="480"/>
    </location>
</feature>
<evidence type="ECO:0000256" key="1">
    <source>
        <dbReference type="ARBA" id="ARBA00004141"/>
    </source>
</evidence>